<feature type="transmembrane region" description="Helical" evidence="3">
    <location>
        <begin position="77"/>
        <end position="100"/>
    </location>
</feature>
<keyword evidence="1" id="KW-0813">Transport</keyword>
<feature type="transmembrane region" description="Helical" evidence="3">
    <location>
        <begin position="343"/>
        <end position="361"/>
    </location>
</feature>
<evidence type="ECO:0000259" key="4">
    <source>
        <dbReference type="PROSITE" id="PS50042"/>
    </source>
</evidence>
<evidence type="ECO:0000256" key="3">
    <source>
        <dbReference type="SAM" id="Phobius"/>
    </source>
</evidence>
<keyword evidence="3" id="KW-0472">Membrane</keyword>
<evidence type="ECO:0000256" key="2">
    <source>
        <dbReference type="ARBA" id="ARBA00023303"/>
    </source>
</evidence>
<dbReference type="GO" id="GO:0016020">
    <property type="term" value="C:membrane"/>
    <property type="evidence" value="ECO:0007669"/>
    <property type="project" value="UniProtKB-SubCell"/>
</dbReference>
<keyword evidence="1" id="KW-1071">Ligand-gated ion channel</keyword>
<protein>
    <submittedName>
        <fullName evidence="6">Cyclic nucleotide-gated ion channel 1-like</fullName>
    </submittedName>
</protein>
<dbReference type="InterPro" id="IPR018490">
    <property type="entry name" value="cNMP-bd_dom_sf"/>
</dbReference>
<feature type="domain" description="Cyclic nucleotide-binding" evidence="4">
    <location>
        <begin position="408"/>
        <end position="475"/>
    </location>
</feature>
<reference evidence="6" key="1">
    <citation type="submission" date="2025-08" db="UniProtKB">
        <authorList>
            <consortium name="RefSeq"/>
        </authorList>
    </citation>
    <scope>IDENTIFICATION</scope>
</reference>
<evidence type="ECO:0000313" key="6">
    <source>
        <dbReference type="RefSeq" id="XP_021801997.1"/>
    </source>
</evidence>
<dbReference type="GeneID" id="110746092"/>
<feature type="transmembrane region" description="Helical" evidence="3">
    <location>
        <begin position="205"/>
        <end position="229"/>
    </location>
</feature>
<keyword evidence="3" id="KW-0812">Transmembrane</keyword>
<gene>
    <name evidence="6" type="primary">LOC110746092</name>
</gene>
<dbReference type="KEGG" id="pavi:110746092"/>
<feature type="transmembrane region" description="Helical" evidence="3">
    <location>
        <begin position="42"/>
        <end position="65"/>
    </location>
</feature>
<dbReference type="AlphaFoldDB" id="A0A6P5RGP0"/>
<dbReference type="InterPro" id="IPR000595">
    <property type="entry name" value="cNMP-bd_dom"/>
</dbReference>
<dbReference type="RefSeq" id="XP_021801997.1">
    <property type="nucleotide sequence ID" value="XM_021946305.1"/>
</dbReference>
<dbReference type="InterPro" id="IPR014710">
    <property type="entry name" value="RmlC-like_jellyroll"/>
</dbReference>
<feature type="transmembrane region" description="Helical" evidence="3">
    <location>
        <begin position="173"/>
        <end position="193"/>
    </location>
</feature>
<keyword evidence="2" id="KW-0407">Ion channel</keyword>
<dbReference type="PANTHER" id="PTHR45651:SF68">
    <property type="entry name" value="ION TRANSPORT DOMAIN-CONTAINING PROTEIN"/>
    <property type="match status" value="1"/>
</dbReference>
<sequence>MINPVDEVSIELSNPDEEGESSKLKEDGGHGRISSAAAKWDVIFTVSSAFAVFVDPFSCYVPIIIDDSTCCYWDQTLMWTFLALRSAGDLFYGMDIFVFIKRPRHGNVNAKPFGASWTKHFGGPDSKIWKVLNGKKSLRFLGIVPRICAALPILQAVILIGYYTYLISIYNDVFYLILIQYTLRAYNLYRWLVQHADIQTAVNRFLKAALDFLPFVIAAHLFGALWYFLAVDRKVVCWVEHVCKFNNICGRETFYEFFYCSSSTPQNNMMFSSSLLQKSCAVQLSANITSLPFDFGIYLYALQSNMTSTRDLPLKMLQCFWWGLRNLSSFGSNLQTSFFKDEIIFSILISISGLALFLVYLNSRVQGSKKMSNHLKLRQKIEILYPDMVEQIRNKHRLGLASLKKVPLLESRDEKVLKAICKNLKPVTYGEDVYIIREGEPLRKMLFITRGTALTYTTTKGGTNVCKSLEKSDFY</sequence>
<dbReference type="PROSITE" id="PS50042">
    <property type="entry name" value="CNMP_BINDING_3"/>
    <property type="match status" value="1"/>
</dbReference>
<accession>A0A6P5RGP0</accession>
<keyword evidence="3" id="KW-1133">Transmembrane helix</keyword>
<keyword evidence="1" id="KW-0406">Ion transport</keyword>
<name>A0A6P5RGP0_PRUAV</name>
<evidence type="ECO:0000313" key="5">
    <source>
        <dbReference type="Proteomes" id="UP000515124"/>
    </source>
</evidence>
<evidence type="ECO:0000256" key="1">
    <source>
        <dbReference type="ARBA" id="ARBA00023286"/>
    </source>
</evidence>
<organism evidence="5 6">
    <name type="scientific">Prunus avium</name>
    <name type="common">Cherry</name>
    <name type="synonym">Cerasus avium</name>
    <dbReference type="NCBI Taxonomy" id="42229"/>
    <lineage>
        <taxon>Eukaryota</taxon>
        <taxon>Viridiplantae</taxon>
        <taxon>Streptophyta</taxon>
        <taxon>Embryophyta</taxon>
        <taxon>Tracheophyta</taxon>
        <taxon>Spermatophyta</taxon>
        <taxon>Magnoliopsida</taxon>
        <taxon>eudicotyledons</taxon>
        <taxon>Gunneridae</taxon>
        <taxon>Pentapetalae</taxon>
        <taxon>rosids</taxon>
        <taxon>fabids</taxon>
        <taxon>Rosales</taxon>
        <taxon>Rosaceae</taxon>
        <taxon>Amygdaloideae</taxon>
        <taxon>Amygdaleae</taxon>
        <taxon>Prunus</taxon>
    </lineage>
</organism>
<dbReference type="GO" id="GO:0034220">
    <property type="term" value="P:monoatomic ion transmembrane transport"/>
    <property type="evidence" value="ECO:0007669"/>
    <property type="project" value="UniProtKB-KW"/>
</dbReference>
<dbReference type="SUPFAM" id="SSF51206">
    <property type="entry name" value="cAMP-binding domain-like"/>
    <property type="match status" value="1"/>
</dbReference>
<keyword evidence="5" id="KW-1185">Reference proteome</keyword>
<proteinExistence type="predicted"/>
<dbReference type="PANTHER" id="PTHR45651">
    <property type="entry name" value="CYCLIC NUCLEOTIDE-GATED ION CHANNEL 15-RELATED-RELATED"/>
    <property type="match status" value="1"/>
</dbReference>
<dbReference type="Gene3D" id="2.60.120.10">
    <property type="entry name" value="Jelly Rolls"/>
    <property type="match status" value="1"/>
</dbReference>
<dbReference type="Proteomes" id="UP000515124">
    <property type="component" value="Unplaced"/>
</dbReference>
<dbReference type="CDD" id="cd00038">
    <property type="entry name" value="CAP_ED"/>
    <property type="match status" value="1"/>
</dbReference>
<feature type="transmembrane region" description="Helical" evidence="3">
    <location>
        <begin position="143"/>
        <end position="167"/>
    </location>
</feature>